<protein>
    <submittedName>
        <fullName evidence="1">Uncharacterized protein</fullName>
    </submittedName>
</protein>
<sequence>MLFQNDEKGHVIIGEAALSLALGEKEISIATLFTQLGYMAKSESNADRLTKIAEARSWLSSFESPAIAQQQVPYLQTLASLNEELN</sequence>
<proteinExistence type="predicted"/>
<organism evidence="1 2">
    <name type="scientific">Enterobacter agglomerans</name>
    <name type="common">Erwinia herbicola</name>
    <name type="synonym">Pantoea agglomerans</name>
    <dbReference type="NCBI Taxonomy" id="549"/>
    <lineage>
        <taxon>Bacteria</taxon>
        <taxon>Pseudomonadati</taxon>
        <taxon>Pseudomonadota</taxon>
        <taxon>Gammaproteobacteria</taxon>
        <taxon>Enterobacterales</taxon>
        <taxon>Erwiniaceae</taxon>
        <taxon>Pantoea</taxon>
        <taxon>Pantoea agglomerans group</taxon>
    </lineage>
</organism>
<gene>
    <name evidence="1" type="ORF">NCTC9381_01983</name>
</gene>
<dbReference type="GeneID" id="66825393"/>
<accession>A0A349ICI9</accession>
<evidence type="ECO:0000313" key="1">
    <source>
        <dbReference type="EMBL" id="SUB16083.1"/>
    </source>
</evidence>
<dbReference type="Proteomes" id="UP000254640">
    <property type="component" value="Unassembled WGS sequence"/>
</dbReference>
<reference evidence="1 2" key="1">
    <citation type="submission" date="2018-06" db="EMBL/GenBank/DDBJ databases">
        <authorList>
            <consortium name="Pathogen Informatics"/>
            <person name="Doyle S."/>
        </authorList>
    </citation>
    <scope>NUCLEOTIDE SEQUENCE [LARGE SCALE GENOMIC DNA]</scope>
    <source>
        <strain evidence="1 2">NCTC9381</strain>
    </source>
</reference>
<name>A0A349ICI9_ENTAG</name>
<evidence type="ECO:0000313" key="2">
    <source>
        <dbReference type="Proteomes" id="UP000254640"/>
    </source>
</evidence>
<dbReference type="AlphaFoldDB" id="A0A349ICI9"/>
<dbReference type="RefSeq" id="WP_010247965.1">
    <property type="nucleotide sequence ID" value="NZ_ADWZ01000003.1"/>
</dbReference>
<dbReference type="EMBL" id="UGSO01000001">
    <property type="protein sequence ID" value="SUB16083.1"/>
    <property type="molecule type" value="Genomic_DNA"/>
</dbReference>
<keyword evidence="2" id="KW-1185">Reference proteome</keyword>
<dbReference type="OrthoDB" id="6548079at2"/>